<reference evidence="2" key="1">
    <citation type="submission" date="2016-01" db="EMBL/GenBank/DDBJ databases">
        <authorList>
            <person name="Peeters C."/>
        </authorList>
    </citation>
    <scope>NUCLEOTIDE SEQUENCE [LARGE SCALE GENOMIC DNA]</scope>
    <source>
        <strain evidence="2">LMG 22934</strain>
    </source>
</reference>
<dbReference type="EMBL" id="FCNW02000024">
    <property type="protein sequence ID" value="SAL50497.1"/>
    <property type="molecule type" value="Genomic_DNA"/>
</dbReference>
<feature type="compositionally biased region" description="Polar residues" evidence="1">
    <location>
        <begin position="26"/>
        <end position="36"/>
    </location>
</feature>
<accession>A0A158I208</accession>
<evidence type="ECO:0000313" key="2">
    <source>
        <dbReference type="EMBL" id="SAL50497.1"/>
    </source>
</evidence>
<protein>
    <submittedName>
        <fullName evidence="2">Uncharacterized protein</fullName>
    </submittedName>
</protein>
<sequence>MTASTPIGNRLPTTSAHTLPIKRSTDTSGTAPTQDTAKPATPTRSLPPHLGTTIDTTA</sequence>
<proteinExistence type="predicted"/>
<organism evidence="2 3">
    <name type="scientific">Caballeronia humi</name>
    <dbReference type="NCBI Taxonomy" id="326474"/>
    <lineage>
        <taxon>Bacteria</taxon>
        <taxon>Pseudomonadati</taxon>
        <taxon>Pseudomonadota</taxon>
        <taxon>Betaproteobacteria</taxon>
        <taxon>Burkholderiales</taxon>
        <taxon>Burkholderiaceae</taxon>
        <taxon>Caballeronia</taxon>
    </lineage>
</organism>
<evidence type="ECO:0000256" key="1">
    <source>
        <dbReference type="SAM" id="MobiDB-lite"/>
    </source>
</evidence>
<dbReference type="AlphaFoldDB" id="A0A158I208"/>
<gene>
    <name evidence="2" type="ORF">AWB65_04096</name>
</gene>
<dbReference type="OrthoDB" id="9134856at2"/>
<name>A0A158I208_9BURK</name>
<evidence type="ECO:0000313" key="3">
    <source>
        <dbReference type="Proteomes" id="UP000054977"/>
    </source>
</evidence>
<dbReference type="RefSeq" id="WP_159907722.1">
    <property type="nucleotide sequence ID" value="NZ_FCNW02000024.1"/>
</dbReference>
<dbReference type="STRING" id="326474.AWB65_04096"/>
<feature type="compositionally biased region" description="Polar residues" evidence="1">
    <location>
        <begin position="1"/>
        <end position="17"/>
    </location>
</feature>
<keyword evidence="3" id="KW-1185">Reference proteome</keyword>
<comment type="caution">
    <text evidence="2">The sequence shown here is derived from an EMBL/GenBank/DDBJ whole genome shotgun (WGS) entry which is preliminary data.</text>
</comment>
<dbReference type="Proteomes" id="UP000054977">
    <property type="component" value="Unassembled WGS sequence"/>
</dbReference>
<feature type="region of interest" description="Disordered" evidence="1">
    <location>
        <begin position="1"/>
        <end position="58"/>
    </location>
</feature>